<dbReference type="AlphaFoldDB" id="A0A2K9LPJ1"/>
<proteinExistence type="predicted"/>
<dbReference type="OrthoDB" id="336237at2"/>
<evidence type="ECO:0000313" key="2">
    <source>
        <dbReference type="Proteomes" id="UP000235116"/>
    </source>
</evidence>
<dbReference type="PROSITE" id="PS51318">
    <property type="entry name" value="TAT"/>
    <property type="match status" value="1"/>
</dbReference>
<dbReference type="Proteomes" id="UP000235116">
    <property type="component" value="Chromosome"/>
</dbReference>
<dbReference type="Gene3D" id="1.20.120.450">
    <property type="entry name" value="dinb family like domain"/>
    <property type="match status" value="1"/>
</dbReference>
<dbReference type="Pfam" id="PF07606">
    <property type="entry name" value="DUF1569"/>
    <property type="match status" value="1"/>
</dbReference>
<dbReference type="RefSeq" id="WP_101894763.1">
    <property type="nucleotide sequence ID" value="NZ_CP022684.1"/>
</dbReference>
<reference evidence="2" key="1">
    <citation type="submission" date="2017-08" db="EMBL/GenBank/DDBJ databases">
        <title>Direct submision.</title>
        <authorList>
            <person name="Kim S.-J."/>
            <person name="Rhee S.-K."/>
        </authorList>
    </citation>
    <scope>NUCLEOTIDE SEQUENCE [LARGE SCALE GENOMIC DNA]</scope>
    <source>
        <strain evidence="2">GI5</strain>
    </source>
</reference>
<evidence type="ECO:0000313" key="1">
    <source>
        <dbReference type="EMBL" id="AUM13385.1"/>
    </source>
</evidence>
<protein>
    <recommendedName>
        <fullName evidence="3">DUF1569 domain-containing protein</fullName>
    </recommendedName>
</protein>
<name>A0A2K9LPJ1_9GAMM</name>
<dbReference type="InterPro" id="IPR006311">
    <property type="entry name" value="TAT_signal"/>
</dbReference>
<dbReference type="InterPro" id="IPR034660">
    <property type="entry name" value="DinB/YfiT-like"/>
</dbReference>
<organism evidence="1 2">
    <name type="scientific">Ketobacter alkanivorans</name>
    <dbReference type="NCBI Taxonomy" id="1917421"/>
    <lineage>
        <taxon>Bacteria</taxon>
        <taxon>Pseudomonadati</taxon>
        <taxon>Pseudomonadota</taxon>
        <taxon>Gammaproteobacteria</taxon>
        <taxon>Pseudomonadales</taxon>
        <taxon>Ketobacteraceae</taxon>
        <taxon>Ketobacter</taxon>
    </lineage>
</organism>
<keyword evidence="2" id="KW-1185">Reference proteome</keyword>
<gene>
    <name evidence="1" type="ORF">Kalk_13570</name>
</gene>
<accession>A0A2K9LPJ1</accession>
<evidence type="ECO:0008006" key="3">
    <source>
        <dbReference type="Google" id="ProtNLM"/>
    </source>
</evidence>
<sequence>MSNKNNNMGELNAPTTMSRKSFLRLSVGVAAAAGLGSLTGCSNNGRALRFESLNDALVELALIENNLDTLEMQQEWSLYKVLNHLAMTAEGALYGFPENDPPATQAINKIGFNAFVAQGFMSHDLAAPVPGPEIPDDGPLPEAFLRIRNAISDFQNFTGELYPHFAYGNLTYDQWELANAFHIADHFSSLTY</sequence>
<dbReference type="InterPro" id="IPR011463">
    <property type="entry name" value="DUF1569"/>
</dbReference>
<dbReference type="KEGG" id="kak:Kalk_13570"/>
<dbReference type="EMBL" id="CP022684">
    <property type="protein sequence ID" value="AUM13385.1"/>
    <property type="molecule type" value="Genomic_DNA"/>
</dbReference>